<proteinExistence type="predicted"/>
<organism evidence="1 2">
    <name type="scientific">Desulfoluna spongiiphila</name>
    <dbReference type="NCBI Taxonomy" id="419481"/>
    <lineage>
        <taxon>Bacteria</taxon>
        <taxon>Pseudomonadati</taxon>
        <taxon>Thermodesulfobacteriota</taxon>
        <taxon>Desulfobacteria</taxon>
        <taxon>Desulfobacterales</taxon>
        <taxon>Desulfolunaceae</taxon>
        <taxon>Desulfoluna</taxon>
    </lineage>
</organism>
<keyword evidence="2" id="KW-1185">Reference proteome</keyword>
<dbReference type="AlphaFoldDB" id="A0A1G5JMH4"/>
<sequence length="138" mass="15037">MEQKYIVDKDLDAGTLTLKEMAETDVGKFSVLHKESFALEAVEAALPGGPDALIAMFRSHDFFPPAFSAATLAEGILSMFGDDEKTSLKIAFCDNDALESHQEEAQETLVTDEKELVEIDKLLDDTDETPDPEPGAEA</sequence>
<accession>A0A1G5JMH4</accession>
<name>A0A1G5JMH4_9BACT</name>
<reference evidence="1 2" key="1">
    <citation type="submission" date="2016-10" db="EMBL/GenBank/DDBJ databases">
        <authorList>
            <person name="de Groot N.N."/>
        </authorList>
    </citation>
    <scope>NUCLEOTIDE SEQUENCE [LARGE SCALE GENOMIC DNA]</scope>
    <source>
        <strain evidence="1 2">AA1</strain>
    </source>
</reference>
<dbReference type="OrthoDB" id="5420426at2"/>
<dbReference type="RefSeq" id="WP_092215688.1">
    <property type="nucleotide sequence ID" value="NZ_FMUX01000033.1"/>
</dbReference>
<dbReference type="EMBL" id="FMUX01000033">
    <property type="protein sequence ID" value="SCY88908.1"/>
    <property type="molecule type" value="Genomic_DNA"/>
</dbReference>
<gene>
    <name evidence="1" type="ORF">SAMN05216233_13316</name>
</gene>
<dbReference type="Proteomes" id="UP000198870">
    <property type="component" value="Unassembled WGS sequence"/>
</dbReference>
<protein>
    <submittedName>
        <fullName evidence="1">Uncharacterized protein</fullName>
    </submittedName>
</protein>
<evidence type="ECO:0000313" key="2">
    <source>
        <dbReference type="Proteomes" id="UP000198870"/>
    </source>
</evidence>
<evidence type="ECO:0000313" key="1">
    <source>
        <dbReference type="EMBL" id="SCY88908.1"/>
    </source>
</evidence>